<evidence type="ECO:0000256" key="1">
    <source>
        <dbReference type="SAM" id="MobiDB-lite"/>
    </source>
</evidence>
<evidence type="ECO:0000313" key="3">
    <source>
        <dbReference type="Proteomes" id="UP001161247"/>
    </source>
</evidence>
<proteinExistence type="predicted"/>
<name>A0AAV1ECE1_OLDCO</name>
<dbReference type="PANTHER" id="PTHR31286">
    <property type="entry name" value="GLYCINE-RICH CELL WALL STRUCTURAL PROTEIN 1.8-LIKE"/>
    <property type="match status" value="1"/>
</dbReference>
<sequence>MMSMKNSLPLIVGISLANSLMEDPKWKKLDKNWKREDDFQRCWIQNSWNIKGFAMGILKWQPDFKFEEDQPVVPIWVALHDLPIEFLNPQILFYIATGIRKPVQVDTPTLNLTRPSVAHFCVEVDLTKQKGFLATIKIGKKGKKYEQAFTYEYVPFYCDHCRKIGHMDSACRQKHFLVLEHDGKKFKDARELIDKKKAKPSQPLTKSRPRVLLQENANPSSQAALLSSDNPSSSGLSQKEKDAIVVDIENSPPKQLEKNKVPLEENSERPKNSTQKLVSQPATVAAVVAPPVAASNMFAIPETIQEEDGEIRDDRMDFTVLNLELPVLHEKVNETLQQEGFLDESCSDMSRQEEESQALQRLDSDTPLTVGQFHDDAEIGKQTERLDVVDGDHACWLENDVDRVRDQEATQAEVSESQKGTRKTKAEMMELRKEMAPRRSSRLQ</sequence>
<feature type="compositionally biased region" description="Polar residues" evidence="1">
    <location>
        <begin position="215"/>
        <end position="224"/>
    </location>
</feature>
<dbReference type="EMBL" id="OX459126">
    <property type="protein sequence ID" value="CAI9117364.1"/>
    <property type="molecule type" value="Genomic_DNA"/>
</dbReference>
<feature type="region of interest" description="Disordered" evidence="1">
    <location>
        <begin position="193"/>
        <end position="278"/>
    </location>
</feature>
<keyword evidence="3" id="KW-1185">Reference proteome</keyword>
<organism evidence="2 3">
    <name type="scientific">Oldenlandia corymbosa var. corymbosa</name>
    <dbReference type="NCBI Taxonomy" id="529605"/>
    <lineage>
        <taxon>Eukaryota</taxon>
        <taxon>Viridiplantae</taxon>
        <taxon>Streptophyta</taxon>
        <taxon>Embryophyta</taxon>
        <taxon>Tracheophyta</taxon>
        <taxon>Spermatophyta</taxon>
        <taxon>Magnoliopsida</taxon>
        <taxon>eudicotyledons</taxon>
        <taxon>Gunneridae</taxon>
        <taxon>Pentapetalae</taxon>
        <taxon>asterids</taxon>
        <taxon>lamiids</taxon>
        <taxon>Gentianales</taxon>
        <taxon>Rubiaceae</taxon>
        <taxon>Rubioideae</taxon>
        <taxon>Spermacoceae</taxon>
        <taxon>Hedyotis-Oldenlandia complex</taxon>
        <taxon>Oldenlandia</taxon>
    </lineage>
</organism>
<evidence type="ECO:0000313" key="2">
    <source>
        <dbReference type="EMBL" id="CAI9117364.1"/>
    </source>
</evidence>
<dbReference type="AlphaFoldDB" id="A0AAV1ECE1"/>
<gene>
    <name evidence="2" type="ORF">OLC1_LOCUS23439</name>
</gene>
<reference evidence="2" key="1">
    <citation type="submission" date="2023-03" db="EMBL/GenBank/DDBJ databases">
        <authorList>
            <person name="Julca I."/>
        </authorList>
    </citation>
    <scope>NUCLEOTIDE SEQUENCE</scope>
</reference>
<dbReference type="InterPro" id="IPR040256">
    <property type="entry name" value="At4g02000-like"/>
</dbReference>
<accession>A0AAV1ECE1</accession>
<feature type="compositionally biased region" description="Basic and acidic residues" evidence="1">
    <location>
        <begin position="255"/>
        <end position="271"/>
    </location>
</feature>
<protein>
    <submittedName>
        <fullName evidence="2">OLC1v1018742C1</fullName>
    </submittedName>
</protein>
<dbReference type="PANTHER" id="PTHR31286:SF180">
    <property type="entry name" value="OS10G0362600 PROTEIN"/>
    <property type="match status" value="1"/>
</dbReference>
<feature type="compositionally biased region" description="Low complexity" evidence="1">
    <location>
        <begin position="225"/>
        <end position="237"/>
    </location>
</feature>
<dbReference type="Proteomes" id="UP001161247">
    <property type="component" value="Chromosome 9"/>
</dbReference>